<keyword evidence="2" id="KW-0449">Lipoprotein</keyword>
<evidence type="ECO:0000256" key="1">
    <source>
        <dbReference type="SAM" id="SignalP"/>
    </source>
</evidence>
<evidence type="ECO:0000313" key="3">
    <source>
        <dbReference type="Proteomes" id="UP000608345"/>
    </source>
</evidence>
<dbReference type="RefSeq" id="WP_189384282.1">
    <property type="nucleotide sequence ID" value="NZ_BAABFY010000056.1"/>
</dbReference>
<dbReference type="Pfam" id="PF04170">
    <property type="entry name" value="NlpE"/>
    <property type="match status" value="1"/>
</dbReference>
<proteinExistence type="predicted"/>
<gene>
    <name evidence="2" type="primary">cutF</name>
    <name evidence="2" type="ORF">GCM10011450_09260</name>
</gene>
<comment type="caution">
    <text evidence="2">The sequence shown here is derived from an EMBL/GenBank/DDBJ whole genome shotgun (WGS) entry which is preliminary data.</text>
</comment>
<dbReference type="InterPro" id="IPR007298">
    <property type="entry name" value="Cu-R_lipoprotein_NlpE"/>
</dbReference>
<dbReference type="EMBL" id="BMYS01000004">
    <property type="protein sequence ID" value="GGW81532.1"/>
    <property type="molecule type" value="Genomic_DNA"/>
</dbReference>
<reference evidence="2" key="2">
    <citation type="submission" date="2020-09" db="EMBL/GenBank/DDBJ databases">
        <authorList>
            <person name="Sun Q."/>
            <person name="Kim S."/>
        </authorList>
    </citation>
    <scope>NUCLEOTIDE SEQUENCE</scope>
    <source>
        <strain evidence="2">KCTC 23732</strain>
    </source>
</reference>
<sequence length="140" mass="15719">MRKTGLAILLASFFAVGCASNPDRETQAPDMHTAEIALDWSGTYGGVFPCADCEAIQVQLELLPNKTYKLRQEYVTNRPGNRIFETGGKFEFDKNNPSLIRLDDKADNSVYFVGEGHVEARDRQTGQPMSTRLNYKLIKK</sequence>
<feature type="chain" id="PRO_5037735641" evidence="1">
    <location>
        <begin position="20"/>
        <end position="140"/>
    </location>
</feature>
<evidence type="ECO:0000313" key="2">
    <source>
        <dbReference type="EMBL" id="GGW81532.1"/>
    </source>
</evidence>
<feature type="signal peptide" evidence="1">
    <location>
        <begin position="1"/>
        <end position="19"/>
    </location>
</feature>
<dbReference type="Proteomes" id="UP000608345">
    <property type="component" value="Unassembled WGS sequence"/>
</dbReference>
<accession>A0A918MXH2</accession>
<keyword evidence="1" id="KW-0732">Signal</keyword>
<name>A0A918MXH2_9BURK</name>
<dbReference type="PROSITE" id="PS51257">
    <property type="entry name" value="PROKAR_LIPOPROTEIN"/>
    <property type="match status" value="1"/>
</dbReference>
<reference evidence="2" key="1">
    <citation type="journal article" date="2014" name="Int. J. Syst. Evol. Microbiol.">
        <title>Complete genome sequence of Corynebacterium casei LMG S-19264T (=DSM 44701T), isolated from a smear-ripened cheese.</title>
        <authorList>
            <consortium name="US DOE Joint Genome Institute (JGI-PGF)"/>
            <person name="Walter F."/>
            <person name="Albersmeier A."/>
            <person name="Kalinowski J."/>
            <person name="Ruckert C."/>
        </authorList>
    </citation>
    <scope>NUCLEOTIDE SEQUENCE</scope>
    <source>
        <strain evidence="2">KCTC 23732</strain>
    </source>
</reference>
<dbReference type="AlphaFoldDB" id="A0A918MXH2"/>
<protein>
    <submittedName>
        <fullName evidence="2">Lipoprotein involved with copper homeostasis and adhesion</fullName>
    </submittedName>
</protein>
<organism evidence="2 3">
    <name type="scientific">Advenella faeciporci</name>
    <dbReference type="NCBI Taxonomy" id="797535"/>
    <lineage>
        <taxon>Bacteria</taxon>
        <taxon>Pseudomonadati</taxon>
        <taxon>Pseudomonadota</taxon>
        <taxon>Betaproteobacteria</taxon>
        <taxon>Burkholderiales</taxon>
        <taxon>Alcaligenaceae</taxon>
    </lineage>
</organism>
<dbReference type="Gene3D" id="2.40.128.640">
    <property type="match status" value="1"/>
</dbReference>
<keyword evidence="3" id="KW-1185">Reference proteome</keyword>